<dbReference type="AlphaFoldDB" id="A0A5K3FFN8"/>
<proteinExistence type="predicted"/>
<evidence type="ECO:0000313" key="2">
    <source>
        <dbReference type="WBParaSite" id="MCU_007795-RA"/>
    </source>
</evidence>
<organism evidence="2">
    <name type="scientific">Mesocestoides corti</name>
    <name type="common">Flatworm</name>
    <dbReference type="NCBI Taxonomy" id="53468"/>
    <lineage>
        <taxon>Eukaryota</taxon>
        <taxon>Metazoa</taxon>
        <taxon>Spiralia</taxon>
        <taxon>Lophotrochozoa</taxon>
        <taxon>Platyhelminthes</taxon>
        <taxon>Cestoda</taxon>
        <taxon>Eucestoda</taxon>
        <taxon>Cyclophyllidea</taxon>
        <taxon>Mesocestoididae</taxon>
        <taxon>Mesocestoides</taxon>
    </lineage>
</organism>
<protein>
    <submittedName>
        <fullName evidence="2">Sm domain-containing protein</fullName>
    </submittedName>
</protein>
<accession>A0A5K3FFN8</accession>
<name>A0A5K3FFN8_MESCO</name>
<feature type="region of interest" description="Disordered" evidence="1">
    <location>
        <begin position="43"/>
        <end position="91"/>
    </location>
</feature>
<evidence type="ECO:0000256" key="1">
    <source>
        <dbReference type="SAM" id="MobiDB-lite"/>
    </source>
</evidence>
<dbReference type="WBParaSite" id="MCU_007795-RA">
    <property type="protein sequence ID" value="MCU_007795-RA"/>
    <property type="gene ID" value="MCU_007795"/>
</dbReference>
<feature type="compositionally biased region" description="Basic and acidic residues" evidence="1">
    <location>
        <begin position="44"/>
        <end position="55"/>
    </location>
</feature>
<sequence>MRIRISYSIHTHAYAAIYLPSKNLSLDQCILRNLIFGKAVAAEGSKKGEEPRQTEPEEQEESRQHHPHKSPSEGGQPSREEPPPTRIPPASSVPVAPSALWLADKSIVLVRFSECFRRGRVIRYDAELNMCVVQLDLTNTVVNKGIEDIFPDDPAIIAAEAASEKAKEERPQLQREKEEKKTFACLSSPPVFVPPDFLGPSSAPPTL</sequence>
<reference evidence="2" key="1">
    <citation type="submission" date="2019-11" db="UniProtKB">
        <authorList>
            <consortium name="WormBaseParasite"/>
        </authorList>
    </citation>
    <scope>IDENTIFICATION</scope>
</reference>